<reference evidence="1" key="1">
    <citation type="submission" date="2018-11" db="EMBL/GenBank/DDBJ databases">
        <authorList>
            <person name="Alioto T."/>
            <person name="Alioto T."/>
        </authorList>
    </citation>
    <scope>NUCLEOTIDE SEQUENCE</scope>
</reference>
<dbReference type="OrthoDB" id="10452855at2759"/>
<keyword evidence="2" id="KW-1185">Reference proteome</keyword>
<dbReference type="Proteomes" id="UP000596742">
    <property type="component" value="Unassembled WGS sequence"/>
</dbReference>
<name>A0A8B6D0F2_MYTGA</name>
<protein>
    <submittedName>
        <fullName evidence="1">Uncharacterized protein</fullName>
    </submittedName>
</protein>
<gene>
    <name evidence="1" type="ORF">MGAL_10B065701</name>
</gene>
<accession>A0A8B6D0F2</accession>
<dbReference type="EMBL" id="UYJE01002544">
    <property type="protein sequence ID" value="VDI11768.1"/>
    <property type="molecule type" value="Genomic_DNA"/>
</dbReference>
<feature type="non-terminal residue" evidence="1">
    <location>
        <position position="129"/>
    </location>
</feature>
<evidence type="ECO:0000313" key="2">
    <source>
        <dbReference type="Proteomes" id="UP000596742"/>
    </source>
</evidence>
<dbReference type="AlphaFoldDB" id="A0A8B6D0F2"/>
<comment type="caution">
    <text evidence="1">The sequence shown here is derived from an EMBL/GenBank/DDBJ whole genome shotgun (WGS) entry which is preliminary data.</text>
</comment>
<evidence type="ECO:0000313" key="1">
    <source>
        <dbReference type="EMBL" id="VDI11768.1"/>
    </source>
</evidence>
<sequence>WMYIVEENLGISKSKFDLGENRTIVNFLSTPVRCMHIAEENRKTRYGYDGDAGNGDMMLETLDNQVPEINDIMSTNEIKREGQLEDLEFNVRILSEKRTVEFECLKLAVKSRMKAREDSLGWIILSVAL</sequence>
<proteinExistence type="predicted"/>
<organism evidence="1 2">
    <name type="scientific">Mytilus galloprovincialis</name>
    <name type="common">Mediterranean mussel</name>
    <dbReference type="NCBI Taxonomy" id="29158"/>
    <lineage>
        <taxon>Eukaryota</taxon>
        <taxon>Metazoa</taxon>
        <taxon>Spiralia</taxon>
        <taxon>Lophotrochozoa</taxon>
        <taxon>Mollusca</taxon>
        <taxon>Bivalvia</taxon>
        <taxon>Autobranchia</taxon>
        <taxon>Pteriomorphia</taxon>
        <taxon>Mytilida</taxon>
        <taxon>Mytiloidea</taxon>
        <taxon>Mytilidae</taxon>
        <taxon>Mytilinae</taxon>
        <taxon>Mytilus</taxon>
    </lineage>
</organism>